<evidence type="ECO:0000313" key="3">
    <source>
        <dbReference type="Proteomes" id="UP001302652"/>
    </source>
</evidence>
<evidence type="ECO:0008006" key="4">
    <source>
        <dbReference type="Google" id="ProtNLM"/>
    </source>
</evidence>
<protein>
    <recommendedName>
        <fullName evidence="4">Heme exporter protein D</fullName>
    </recommendedName>
</protein>
<organism evidence="2 3">
    <name type="scientific">Paraburkholderia kirstenboschensis</name>
    <dbReference type="NCBI Taxonomy" id="1245436"/>
    <lineage>
        <taxon>Bacteria</taxon>
        <taxon>Pseudomonadati</taxon>
        <taxon>Pseudomonadota</taxon>
        <taxon>Betaproteobacteria</taxon>
        <taxon>Burkholderiales</taxon>
        <taxon>Burkholderiaceae</taxon>
        <taxon>Paraburkholderia</taxon>
    </lineage>
</organism>
<reference evidence="2 3" key="1">
    <citation type="submission" date="2023-10" db="EMBL/GenBank/DDBJ databases">
        <title>Surface-active antibiotics is a multifunctional adaptation for post-fire microbes.</title>
        <authorList>
            <person name="Liu M.D."/>
            <person name="Du Y."/>
            <person name="Koupaei S.K."/>
            <person name="Kim N.R."/>
            <person name="Zhang W."/>
            <person name="Traxler M.F."/>
        </authorList>
    </citation>
    <scope>NUCLEOTIDE SEQUENCE [LARGE SCALE GENOMIC DNA]</scope>
    <source>
        <strain evidence="2 3">F3</strain>
    </source>
</reference>
<keyword evidence="1" id="KW-0472">Membrane</keyword>
<gene>
    <name evidence="2" type="ORF">RW095_28865</name>
</gene>
<sequence length="46" mass="4976">MAEQDWMVAGLYLVGLVSTALVMSALSARATKMRQTLAKVPHRSGE</sequence>
<evidence type="ECO:0000256" key="1">
    <source>
        <dbReference type="SAM" id="Phobius"/>
    </source>
</evidence>
<proteinExistence type="predicted"/>
<dbReference type="Proteomes" id="UP001302652">
    <property type="component" value="Chromosome 1"/>
</dbReference>
<feature type="transmembrane region" description="Helical" evidence="1">
    <location>
        <begin position="6"/>
        <end position="26"/>
    </location>
</feature>
<evidence type="ECO:0000313" key="2">
    <source>
        <dbReference type="EMBL" id="WOD20900.1"/>
    </source>
</evidence>
<dbReference type="RefSeq" id="WP_317022868.1">
    <property type="nucleotide sequence ID" value="NZ_CP136513.1"/>
</dbReference>
<keyword evidence="3" id="KW-1185">Reference proteome</keyword>
<dbReference type="EMBL" id="CP136513">
    <property type="protein sequence ID" value="WOD20900.1"/>
    <property type="molecule type" value="Genomic_DNA"/>
</dbReference>
<accession>A0ABZ0EVG3</accession>
<keyword evidence="1" id="KW-0812">Transmembrane</keyword>
<keyword evidence="1" id="KW-1133">Transmembrane helix</keyword>
<name>A0ABZ0EVG3_9BURK</name>